<dbReference type="SUPFAM" id="SSF109755">
    <property type="entry name" value="PhoU-like"/>
    <property type="match status" value="1"/>
</dbReference>
<dbReference type="Pfam" id="PF04014">
    <property type="entry name" value="MazE_antitoxin"/>
    <property type="match status" value="1"/>
</dbReference>
<protein>
    <submittedName>
        <fullName evidence="2">Phosphate uptake regulator</fullName>
    </submittedName>
</protein>
<dbReference type="PANTHER" id="PTHR42930:SF6">
    <property type="entry name" value="PHOSPHATE REGULATORY PROTEIN-LIKE PROTEIN"/>
    <property type="match status" value="1"/>
</dbReference>
<evidence type="ECO:0000259" key="1">
    <source>
        <dbReference type="SMART" id="SM00966"/>
    </source>
</evidence>
<gene>
    <name evidence="2" type="ORF">SAMN04487950_0536</name>
</gene>
<dbReference type="InterPro" id="IPR038078">
    <property type="entry name" value="PhoU-like_sf"/>
</dbReference>
<dbReference type="EMBL" id="FOTC01000001">
    <property type="protein sequence ID" value="SFK67719.1"/>
    <property type="molecule type" value="Genomic_DNA"/>
</dbReference>
<proteinExistence type="predicted"/>
<dbReference type="Proteomes" id="UP000199607">
    <property type="component" value="Unassembled WGS sequence"/>
</dbReference>
<dbReference type="SMART" id="SM00966">
    <property type="entry name" value="SpoVT_AbrB"/>
    <property type="match status" value="1"/>
</dbReference>
<evidence type="ECO:0000313" key="3">
    <source>
        <dbReference type="Proteomes" id="UP000199607"/>
    </source>
</evidence>
<organism evidence="2 3">
    <name type="scientific">Halogranum rubrum</name>
    <dbReference type="NCBI Taxonomy" id="553466"/>
    <lineage>
        <taxon>Archaea</taxon>
        <taxon>Methanobacteriati</taxon>
        <taxon>Methanobacteriota</taxon>
        <taxon>Stenosarchaea group</taxon>
        <taxon>Halobacteria</taxon>
        <taxon>Halobacteriales</taxon>
        <taxon>Haloferacaceae</taxon>
    </lineage>
</organism>
<dbReference type="GO" id="GO:0030643">
    <property type="term" value="P:intracellular phosphate ion homeostasis"/>
    <property type="evidence" value="ECO:0007669"/>
    <property type="project" value="InterPro"/>
</dbReference>
<sequence>METRKVQLSGGTTFTVSLPKTWATEHGISSGSVLYLHPDDDGTLLVEAGTERSDDDRTVRLDVTGYRTAMVRQAVTSMYLVGIDKLVIVDRNGHDDARLEAALDLCAELSGLELMETSDRTLVFQNIVDPSSISIRKTVLRMKLVVLSMHRDAVRAVTDGDVALASRVVARDNEVDKLFCLVSRQFQRALDDLQTVDALDTTRSALFEYFHTARQFERIGDHATKMAGLVVEHDSDLTDVSLDEFTRLANTSRRIVERAADVVLSDVDVTTAFDILSDVAELEAAADDLDKQLYQHENATAAFAFGLLLDSVRRTASYGRNIAEMGIQQAIRREETEMVAPRDG</sequence>
<accession>A0A1I4BI67</accession>
<name>A0A1I4BI67_9EURY</name>
<keyword evidence="3" id="KW-1185">Reference proteome</keyword>
<dbReference type="InterPro" id="IPR026022">
    <property type="entry name" value="PhoU_dom"/>
</dbReference>
<dbReference type="InterPro" id="IPR028366">
    <property type="entry name" value="PhoU"/>
</dbReference>
<reference evidence="3" key="1">
    <citation type="submission" date="2016-10" db="EMBL/GenBank/DDBJ databases">
        <authorList>
            <person name="Varghese N."/>
            <person name="Submissions S."/>
        </authorList>
    </citation>
    <scope>NUCLEOTIDE SEQUENCE [LARGE SCALE GENOMIC DNA]</scope>
    <source>
        <strain evidence="3">CGMCC 1.7738</strain>
    </source>
</reference>
<dbReference type="GO" id="GO:0045936">
    <property type="term" value="P:negative regulation of phosphate metabolic process"/>
    <property type="evidence" value="ECO:0007669"/>
    <property type="project" value="InterPro"/>
</dbReference>
<dbReference type="InterPro" id="IPR007159">
    <property type="entry name" value="SpoVT-AbrB_dom"/>
</dbReference>
<dbReference type="PANTHER" id="PTHR42930">
    <property type="entry name" value="PHOSPHATE-SPECIFIC TRANSPORT SYSTEM ACCESSORY PROTEIN PHOU"/>
    <property type="match status" value="1"/>
</dbReference>
<dbReference type="RefSeq" id="WP_089865359.1">
    <property type="nucleotide sequence ID" value="NZ_FOTC01000001.1"/>
</dbReference>
<dbReference type="Pfam" id="PF01895">
    <property type="entry name" value="PhoU"/>
    <property type="match status" value="1"/>
</dbReference>
<evidence type="ECO:0000313" key="2">
    <source>
        <dbReference type="EMBL" id="SFK67719.1"/>
    </source>
</evidence>
<dbReference type="STRING" id="553466.SAMN04487950_0536"/>
<dbReference type="AlphaFoldDB" id="A0A1I4BI67"/>
<feature type="domain" description="SpoVT-AbrB" evidence="1">
    <location>
        <begin position="8"/>
        <end position="54"/>
    </location>
</feature>
<dbReference type="Gene3D" id="1.20.58.220">
    <property type="entry name" value="Phosphate transport system protein phou homolog 2, domain 2"/>
    <property type="match status" value="1"/>
</dbReference>
<dbReference type="GO" id="GO:0003677">
    <property type="term" value="F:DNA binding"/>
    <property type="evidence" value="ECO:0007669"/>
    <property type="project" value="InterPro"/>
</dbReference>